<feature type="binding site" description="covalent" evidence="9">
    <location>
        <position position="52"/>
    </location>
    <ligand>
        <name>heme c</name>
        <dbReference type="ChEBI" id="CHEBI:61717"/>
        <label>1</label>
    </ligand>
</feature>
<dbReference type="Proteomes" id="UP000619295">
    <property type="component" value="Unassembled WGS sequence"/>
</dbReference>
<evidence type="ECO:0000256" key="1">
    <source>
        <dbReference type="ARBA" id="ARBA00004236"/>
    </source>
</evidence>
<evidence type="ECO:0000259" key="12">
    <source>
        <dbReference type="PROSITE" id="PS51007"/>
    </source>
</evidence>
<comment type="subcellular location">
    <subcellularLocation>
        <location evidence="1">Cell membrane</location>
    </subcellularLocation>
</comment>
<feature type="domain" description="Cytochrome c" evidence="12">
    <location>
        <begin position="303"/>
        <end position="393"/>
    </location>
</feature>
<dbReference type="Pfam" id="PF00034">
    <property type="entry name" value="Cytochrom_C"/>
    <property type="match status" value="2"/>
</dbReference>
<protein>
    <submittedName>
        <fullName evidence="13">Cytochrome c</fullName>
    </submittedName>
</protein>
<feature type="domain" description="Cytochrome c" evidence="12">
    <location>
        <begin position="25"/>
        <end position="138"/>
    </location>
</feature>
<name>A0A927E7V0_9HYPH</name>
<dbReference type="GO" id="GO:0005506">
    <property type="term" value="F:iron ion binding"/>
    <property type="evidence" value="ECO:0007669"/>
    <property type="project" value="InterPro"/>
</dbReference>
<evidence type="ECO:0000313" key="14">
    <source>
        <dbReference type="Proteomes" id="UP000619295"/>
    </source>
</evidence>
<comment type="cofactor">
    <cofactor evidence="9">
        <name>heme c</name>
        <dbReference type="ChEBI" id="CHEBI:61717"/>
    </cofactor>
    <text evidence="9">Binds 3 heme c groups covalently per subunit.</text>
</comment>
<keyword evidence="7 10" id="KW-0408">Iron</keyword>
<evidence type="ECO:0000256" key="10">
    <source>
        <dbReference type="PIRSR" id="PIRSR000018-51"/>
    </source>
</evidence>
<feature type="binding site" description="covalent" evidence="9">
    <location>
        <position position="49"/>
    </location>
    <ligand>
        <name>heme c</name>
        <dbReference type="ChEBI" id="CHEBI:61717"/>
        <label>1</label>
    </ligand>
</feature>
<comment type="caution">
    <text evidence="13">The sequence shown here is derived from an EMBL/GenBank/DDBJ whole genome shotgun (WGS) entry which is preliminary data.</text>
</comment>
<dbReference type="GO" id="GO:0016614">
    <property type="term" value="F:oxidoreductase activity, acting on CH-OH group of donors"/>
    <property type="evidence" value="ECO:0007669"/>
    <property type="project" value="InterPro"/>
</dbReference>
<dbReference type="GO" id="GO:0009055">
    <property type="term" value="F:electron transfer activity"/>
    <property type="evidence" value="ECO:0007669"/>
    <property type="project" value="InterPro"/>
</dbReference>
<feature type="binding site" description="covalent" evidence="9">
    <location>
        <position position="316"/>
    </location>
    <ligand>
        <name>heme c</name>
        <dbReference type="ChEBI" id="CHEBI:61717"/>
        <label>3</label>
    </ligand>
</feature>
<proteinExistence type="predicted"/>
<dbReference type="InterPro" id="IPR036909">
    <property type="entry name" value="Cyt_c-like_dom_sf"/>
</dbReference>
<keyword evidence="4 10" id="KW-0479">Metal-binding</keyword>
<dbReference type="InterPro" id="IPR009056">
    <property type="entry name" value="Cyt_c-like_dom"/>
</dbReference>
<evidence type="ECO:0000256" key="6">
    <source>
        <dbReference type="ARBA" id="ARBA00022737"/>
    </source>
</evidence>
<feature type="domain" description="Cytochrome c" evidence="12">
    <location>
        <begin position="180"/>
        <end position="288"/>
    </location>
</feature>
<keyword evidence="14" id="KW-1185">Reference proteome</keyword>
<dbReference type="PIRSF" id="PIRSF000018">
    <property type="entry name" value="Mb_ADH_cyt_c"/>
    <property type="match status" value="1"/>
</dbReference>
<evidence type="ECO:0000313" key="13">
    <source>
        <dbReference type="EMBL" id="MBD3846363.1"/>
    </source>
</evidence>
<feature type="binding site" description="covalent" evidence="9">
    <location>
        <position position="198"/>
    </location>
    <ligand>
        <name>heme c</name>
        <dbReference type="ChEBI" id="CHEBI:61717"/>
        <label>2</label>
    </ligand>
</feature>
<dbReference type="Gene3D" id="1.10.760.10">
    <property type="entry name" value="Cytochrome c-like domain"/>
    <property type="match status" value="2"/>
</dbReference>
<evidence type="ECO:0000256" key="4">
    <source>
        <dbReference type="ARBA" id="ARBA00022723"/>
    </source>
</evidence>
<keyword evidence="8" id="KW-0472">Membrane</keyword>
<feature type="chain" id="PRO_5036725956" evidence="11">
    <location>
        <begin position="27"/>
        <end position="414"/>
    </location>
</feature>
<evidence type="ECO:0000256" key="11">
    <source>
        <dbReference type="SAM" id="SignalP"/>
    </source>
</evidence>
<evidence type="ECO:0000256" key="7">
    <source>
        <dbReference type="ARBA" id="ARBA00023004"/>
    </source>
</evidence>
<keyword evidence="2" id="KW-1003">Cell membrane</keyword>
<dbReference type="PANTHER" id="PTHR35008:SF8">
    <property type="entry name" value="ALCOHOL DEHYDROGENASE CYTOCHROME C SUBUNIT"/>
    <property type="match status" value="1"/>
</dbReference>
<keyword evidence="5 11" id="KW-0732">Signal</keyword>
<organism evidence="13 14">
    <name type="scientific">Bosea spartocytisi</name>
    <dbReference type="NCBI Taxonomy" id="2773451"/>
    <lineage>
        <taxon>Bacteria</taxon>
        <taxon>Pseudomonadati</taxon>
        <taxon>Pseudomonadota</taxon>
        <taxon>Alphaproteobacteria</taxon>
        <taxon>Hyphomicrobiales</taxon>
        <taxon>Boseaceae</taxon>
        <taxon>Bosea</taxon>
    </lineage>
</organism>
<keyword evidence="3 9" id="KW-0349">Heme</keyword>
<evidence type="ECO:0000256" key="8">
    <source>
        <dbReference type="ARBA" id="ARBA00023136"/>
    </source>
</evidence>
<dbReference type="AlphaFoldDB" id="A0A927E7V0"/>
<dbReference type="PANTHER" id="PTHR35008">
    <property type="entry name" value="BLL4482 PROTEIN-RELATED"/>
    <property type="match status" value="1"/>
</dbReference>
<keyword evidence="6" id="KW-0677">Repeat</keyword>
<feature type="binding site" description="covalent" evidence="9">
    <location>
        <position position="319"/>
    </location>
    <ligand>
        <name>heme c</name>
        <dbReference type="ChEBI" id="CHEBI:61717"/>
        <label>3</label>
    </ligand>
</feature>
<dbReference type="GO" id="GO:0005886">
    <property type="term" value="C:plasma membrane"/>
    <property type="evidence" value="ECO:0007669"/>
    <property type="project" value="UniProtKB-SubCell"/>
</dbReference>
<reference evidence="13" key="1">
    <citation type="submission" date="2020-09" db="EMBL/GenBank/DDBJ databases">
        <title>Bosea spartocytisi sp. nov. a root nodule endophyte of Spartocytisus supranubius in the high mountain ecosystem fo the Teide National Park (Canary Islands, Spain).</title>
        <authorList>
            <person name="Pulido-Suarez L."/>
            <person name="Peix A."/>
            <person name="Igual J.M."/>
            <person name="Socas-Perez N."/>
            <person name="Velazquez E."/>
            <person name="Flores-Felix J.D."/>
            <person name="Leon-Barrios M."/>
        </authorList>
    </citation>
    <scope>NUCLEOTIDE SEQUENCE</scope>
    <source>
        <strain evidence="13">SSUT16</strain>
    </source>
</reference>
<sequence length="414" mass="43737">MRMLLSKRLGRAAFAAFMTAAIPVGAQVTGDAAFSQVEKGRYLAVLGDCAACHTAPGLPPFAGGVVLQTPFGDLVAPNITPDPETGVGRLSLQDFQSVMSKGIGKGGYHLYGAMPFTAYTKVTAQDNAAIWAYLQTLEPVKNKIEPNQLPFPFNIRASLIGWNLLNFTQGEFKPDPAKSPDWNRGAYIVEGLGHCGTCHTPKNLIGGDKNSQFLEGATLQGWFAPNITADPHKGIGAWSEDEIVQYLKTGANRFDIASGPMAELVEKSSQHWTDADLKAVAVYLKAGRNGEAKAPSPLPAGDKLMIAGQAIFADRCMGCHLSNGAGVPKLFPRLAEAPLVNAGDPTSLIRVVLAGSRAGATEAVPTGPAMPSFAWNLGDQEIAAVLTYVRNSWGNAAAPVEAKDVATLRKTLAP</sequence>
<dbReference type="SUPFAM" id="SSF46626">
    <property type="entry name" value="Cytochrome c"/>
    <property type="match status" value="3"/>
</dbReference>
<evidence type="ECO:0000256" key="5">
    <source>
        <dbReference type="ARBA" id="ARBA00022729"/>
    </source>
</evidence>
<gene>
    <name evidence="13" type="ORF">IED13_11700</name>
</gene>
<feature type="binding site" description="axial binding residue" evidence="10">
    <location>
        <position position="53"/>
    </location>
    <ligand>
        <name>heme c</name>
        <dbReference type="ChEBI" id="CHEBI:61717"/>
        <label>1</label>
    </ligand>
    <ligandPart>
        <name>Fe</name>
        <dbReference type="ChEBI" id="CHEBI:18248"/>
    </ligandPart>
</feature>
<dbReference type="GO" id="GO:0020037">
    <property type="term" value="F:heme binding"/>
    <property type="evidence" value="ECO:0007669"/>
    <property type="project" value="InterPro"/>
</dbReference>
<dbReference type="InterPro" id="IPR014353">
    <property type="entry name" value="Membr-bd_ADH_cyt_c"/>
</dbReference>
<dbReference type="PROSITE" id="PS51007">
    <property type="entry name" value="CYTC"/>
    <property type="match status" value="3"/>
</dbReference>
<accession>A0A927E7V0</accession>
<feature type="binding site" description="covalent" evidence="9">
    <location>
        <position position="195"/>
    </location>
    <ligand>
        <name>heme c</name>
        <dbReference type="ChEBI" id="CHEBI:61717"/>
        <label>2</label>
    </ligand>
</feature>
<feature type="binding site" description="axial binding residue" evidence="10">
    <location>
        <position position="320"/>
    </location>
    <ligand>
        <name>heme c</name>
        <dbReference type="ChEBI" id="CHEBI:61717"/>
        <label>3</label>
    </ligand>
    <ligandPart>
        <name>Fe</name>
        <dbReference type="ChEBI" id="CHEBI:18248"/>
    </ligandPart>
</feature>
<feature type="binding site" description="axial binding residue" evidence="10">
    <location>
        <position position="199"/>
    </location>
    <ligand>
        <name>heme c</name>
        <dbReference type="ChEBI" id="CHEBI:61717"/>
        <label>2</label>
    </ligand>
    <ligandPart>
        <name>Fe</name>
        <dbReference type="ChEBI" id="CHEBI:18248"/>
    </ligandPart>
</feature>
<dbReference type="EMBL" id="JACXWY010000006">
    <property type="protein sequence ID" value="MBD3846363.1"/>
    <property type="molecule type" value="Genomic_DNA"/>
</dbReference>
<evidence type="ECO:0000256" key="3">
    <source>
        <dbReference type="ARBA" id="ARBA00022617"/>
    </source>
</evidence>
<dbReference type="InterPro" id="IPR051459">
    <property type="entry name" value="Cytochrome_c-type_DH"/>
</dbReference>
<evidence type="ECO:0000256" key="2">
    <source>
        <dbReference type="ARBA" id="ARBA00022475"/>
    </source>
</evidence>
<feature type="signal peptide" evidence="11">
    <location>
        <begin position="1"/>
        <end position="26"/>
    </location>
</feature>
<evidence type="ECO:0000256" key="9">
    <source>
        <dbReference type="PIRSR" id="PIRSR000018-50"/>
    </source>
</evidence>